<dbReference type="OrthoDB" id="1028168at2"/>
<protein>
    <submittedName>
        <fullName evidence="2">Uncharacterized protein</fullName>
    </submittedName>
</protein>
<dbReference type="RefSeq" id="WP_066353361.1">
    <property type="nucleotide sequence ID" value="NZ_LOED01000014.1"/>
</dbReference>
<sequence length="132" mass="13921">MNLRRILMGMCTGAFAGFGVFTIWPSSLARWNWLGGWLAAGIIITTAWLVNHYAGSMPNKGSGAWVDMALSIWLSALLGGTVVLDPVKGLVRGAYGLLHGANLGGALMTIILQLAGATLAGYLLYAARRSDV</sequence>
<feature type="transmembrane region" description="Helical" evidence="1">
    <location>
        <begin position="31"/>
        <end position="50"/>
    </location>
</feature>
<name>A0A140L8U7_9FIRM</name>
<accession>A0A140L8U7</accession>
<gene>
    <name evidence="2" type="ORF">AN618_13480</name>
</gene>
<organism evidence="2 3">
    <name type="scientific">Fervidicola ferrireducens</name>
    <dbReference type="NCBI Taxonomy" id="520764"/>
    <lineage>
        <taxon>Bacteria</taxon>
        <taxon>Bacillati</taxon>
        <taxon>Bacillota</taxon>
        <taxon>Clostridia</taxon>
        <taxon>Thermosediminibacterales</taxon>
        <taxon>Thermosediminibacteraceae</taxon>
        <taxon>Fervidicola</taxon>
    </lineage>
</organism>
<keyword evidence="1" id="KW-0812">Transmembrane</keyword>
<feature type="transmembrane region" description="Helical" evidence="1">
    <location>
        <begin position="103"/>
        <end position="125"/>
    </location>
</feature>
<dbReference type="InParanoid" id="A0A140L8U7"/>
<reference evidence="2 3" key="1">
    <citation type="submission" date="2015-12" db="EMBL/GenBank/DDBJ databases">
        <title>Draft genome sequnece of Fervidicola ferrireducens strain Y170.</title>
        <authorList>
            <person name="Patel B.K."/>
        </authorList>
    </citation>
    <scope>NUCLEOTIDE SEQUENCE [LARGE SCALE GENOMIC DNA]</scope>
    <source>
        <strain evidence="2 3">Y170</strain>
    </source>
</reference>
<keyword evidence="1" id="KW-1133">Transmembrane helix</keyword>
<keyword evidence="3" id="KW-1185">Reference proteome</keyword>
<dbReference type="Pfam" id="PF21846">
    <property type="entry name" value="DUF6905"/>
    <property type="match status" value="1"/>
</dbReference>
<feature type="transmembrane region" description="Helical" evidence="1">
    <location>
        <begin position="62"/>
        <end position="83"/>
    </location>
</feature>
<dbReference type="EMBL" id="LOED01000014">
    <property type="protein sequence ID" value="KXG76972.1"/>
    <property type="molecule type" value="Genomic_DNA"/>
</dbReference>
<keyword evidence="1" id="KW-0472">Membrane</keyword>
<comment type="caution">
    <text evidence="2">The sequence shown here is derived from an EMBL/GenBank/DDBJ whole genome shotgun (WGS) entry which is preliminary data.</text>
</comment>
<evidence type="ECO:0000313" key="3">
    <source>
        <dbReference type="Proteomes" id="UP000070427"/>
    </source>
</evidence>
<feature type="transmembrane region" description="Helical" evidence="1">
    <location>
        <begin position="7"/>
        <end position="25"/>
    </location>
</feature>
<evidence type="ECO:0000256" key="1">
    <source>
        <dbReference type="SAM" id="Phobius"/>
    </source>
</evidence>
<proteinExistence type="predicted"/>
<dbReference type="AlphaFoldDB" id="A0A140L8U7"/>
<dbReference type="STRING" id="520764.AN618_13480"/>
<evidence type="ECO:0000313" key="2">
    <source>
        <dbReference type="EMBL" id="KXG76972.1"/>
    </source>
</evidence>
<dbReference type="Proteomes" id="UP000070427">
    <property type="component" value="Unassembled WGS sequence"/>
</dbReference>
<dbReference type="InterPro" id="IPR054200">
    <property type="entry name" value="DUF6905"/>
</dbReference>